<accession>A0ABD2TJR7</accession>
<dbReference type="AlphaFoldDB" id="A0ABD2TJR7"/>
<dbReference type="EMBL" id="JBJKTR010000010">
    <property type="protein sequence ID" value="KAL3356554.1"/>
    <property type="molecule type" value="Genomic_DNA"/>
</dbReference>
<proteinExistence type="predicted"/>
<reference evidence="1 2" key="1">
    <citation type="submission" date="2024-05" db="EMBL/GenBank/DDBJ databases">
        <title>De novo assembly of an allotetraploid wild potato.</title>
        <authorList>
            <person name="Hosaka A.J."/>
        </authorList>
    </citation>
    <scope>NUCLEOTIDE SEQUENCE [LARGE SCALE GENOMIC DNA]</scope>
    <source>
        <tissue evidence="1">Young leaves</tissue>
    </source>
</reference>
<evidence type="ECO:0008006" key="3">
    <source>
        <dbReference type="Google" id="ProtNLM"/>
    </source>
</evidence>
<organism evidence="1 2">
    <name type="scientific">Solanum stoloniferum</name>
    <dbReference type="NCBI Taxonomy" id="62892"/>
    <lineage>
        <taxon>Eukaryota</taxon>
        <taxon>Viridiplantae</taxon>
        <taxon>Streptophyta</taxon>
        <taxon>Embryophyta</taxon>
        <taxon>Tracheophyta</taxon>
        <taxon>Spermatophyta</taxon>
        <taxon>Magnoliopsida</taxon>
        <taxon>eudicotyledons</taxon>
        <taxon>Gunneridae</taxon>
        <taxon>Pentapetalae</taxon>
        <taxon>asterids</taxon>
        <taxon>lamiids</taxon>
        <taxon>Solanales</taxon>
        <taxon>Solanaceae</taxon>
        <taxon>Solanoideae</taxon>
        <taxon>Solaneae</taxon>
        <taxon>Solanum</taxon>
    </lineage>
</organism>
<keyword evidence="2" id="KW-1185">Reference proteome</keyword>
<evidence type="ECO:0000313" key="2">
    <source>
        <dbReference type="Proteomes" id="UP001627284"/>
    </source>
</evidence>
<dbReference type="Proteomes" id="UP001627284">
    <property type="component" value="Unassembled WGS sequence"/>
</dbReference>
<protein>
    <recommendedName>
        <fullName evidence="3">Translocon at the inner envelope membrane of chloroplasts 214</fullName>
    </recommendedName>
</protein>
<name>A0ABD2TJR7_9SOLN</name>
<evidence type="ECO:0000313" key="1">
    <source>
        <dbReference type="EMBL" id="KAL3356554.1"/>
    </source>
</evidence>
<sequence length="112" mass="13290">MVKRSNDHIFHSVEELYIFVQMSAAPTLSSKKFLNFKWEFLSKFLPDSPQIRPSYFPINTLLFFMVKWEKMGGENNLPQLSKKNSSQRVQQEIDIKNTYEIHSKIDKRSTLF</sequence>
<comment type="caution">
    <text evidence="1">The sequence shown here is derived from an EMBL/GenBank/DDBJ whole genome shotgun (WGS) entry which is preliminary data.</text>
</comment>
<gene>
    <name evidence="1" type="ORF">AABB24_017284</name>
</gene>